<dbReference type="GO" id="GO:0006166">
    <property type="term" value="P:purine ribonucleoside salvage"/>
    <property type="evidence" value="ECO:0007669"/>
    <property type="project" value="UniProtKB-KW"/>
</dbReference>
<dbReference type="HAMAP" id="MF_00004">
    <property type="entry name" value="Aden_phosphoribosyltr"/>
    <property type="match status" value="1"/>
</dbReference>
<proteinExistence type="inferred from homology"/>
<dbReference type="GO" id="GO:0016208">
    <property type="term" value="F:AMP binding"/>
    <property type="evidence" value="ECO:0007669"/>
    <property type="project" value="TreeGrafter"/>
</dbReference>
<evidence type="ECO:0000256" key="12">
    <source>
        <dbReference type="ARBA" id="ARBA00022726"/>
    </source>
</evidence>
<keyword evidence="12" id="KW-0660">Purine salvage</keyword>
<dbReference type="GO" id="GO:0005739">
    <property type="term" value="C:mitochondrion"/>
    <property type="evidence" value="ECO:0007669"/>
    <property type="project" value="UniProtKB-ARBA"/>
</dbReference>
<feature type="region of interest" description="Disordered" evidence="13">
    <location>
        <begin position="1"/>
        <end position="64"/>
    </location>
</feature>
<dbReference type="InterPro" id="IPR000836">
    <property type="entry name" value="PRTase_dom"/>
</dbReference>
<reference evidence="15 16" key="1">
    <citation type="submission" date="2017-03" db="EMBL/GenBank/DDBJ databases">
        <title>Genomes of endolithic fungi from Antarctica.</title>
        <authorList>
            <person name="Coleine C."/>
            <person name="Masonjones S."/>
            <person name="Stajich J.E."/>
        </authorList>
    </citation>
    <scope>NUCLEOTIDE SEQUENCE [LARGE SCALE GENOMIC DNA]</scope>
    <source>
        <strain evidence="15 16">CCFEE 5187</strain>
    </source>
</reference>
<comment type="catalytic activity">
    <reaction evidence="1">
        <text>AMP + diphosphate = 5-phospho-alpha-D-ribose 1-diphosphate + adenine</text>
        <dbReference type="Rhea" id="RHEA:16609"/>
        <dbReference type="ChEBI" id="CHEBI:16708"/>
        <dbReference type="ChEBI" id="CHEBI:33019"/>
        <dbReference type="ChEBI" id="CHEBI:58017"/>
        <dbReference type="ChEBI" id="CHEBI:456215"/>
        <dbReference type="EC" id="2.4.2.7"/>
    </reaction>
</comment>
<comment type="similarity">
    <text evidence="6">Belongs to the RutC family.</text>
</comment>
<dbReference type="FunFam" id="3.30.1330.40:FF:000001">
    <property type="entry name" value="L-PSP family endoribonuclease"/>
    <property type="match status" value="1"/>
</dbReference>
<name>A0A4U0XRN3_9PEZI</name>
<dbReference type="Proteomes" id="UP000308768">
    <property type="component" value="Unassembled WGS sequence"/>
</dbReference>
<dbReference type="InterPro" id="IPR005764">
    <property type="entry name" value="Ade_phspho_trans"/>
</dbReference>
<dbReference type="Gene3D" id="3.30.1330.40">
    <property type="entry name" value="RutC-like"/>
    <property type="match status" value="1"/>
</dbReference>
<dbReference type="NCBIfam" id="NF002636">
    <property type="entry name" value="PRK02304.1-5"/>
    <property type="match status" value="1"/>
</dbReference>
<accession>A0A4U0XRN3</accession>
<dbReference type="SUPFAM" id="SSF55298">
    <property type="entry name" value="YjgF-like"/>
    <property type="match status" value="1"/>
</dbReference>
<dbReference type="OrthoDB" id="363185at2759"/>
<keyword evidence="10" id="KW-0328">Glycosyltransferase</keyword>
<dbReference type="EC" id="2.4.2.7" evidence="8"/>
<evidence type="ECO:0000256" key="3">
    <source>
        <dbReference type="ARBA" id="ARBA00004496"/>
    </source>
</evidence>
<dbReference type="FunFam" id="3.40.50.2020:FF:000004">
    <property type="entry name" value="Adenine phosphoribosyltransferase"/>
    <property type="match status" value="1"/>
</dbReference>
<evidence type="ECO:0000313" key="15">
    <source>
        <dbReference type="EMBL" id="TKA79106.1"/>
    </source>
</evidence>
<dbReference type="EMBL" id="NAJN01000113">
    <property type="protein sequence ID" value="TKA79106.1"/>
    <property type="molecule type" value="Genomic_DNA"/>
</dbReference>
<evidence type="ECO:0000256" key="8">
    <source>
        <dbReference type="ARBA" id="ARBA00011893"/>
    </source>
</evidence>
<evidence type="ECO:0000313" key="16">
    <source>
        <dbReference type="Proteomes" id="UP000308768"/>
    </source>
</evidence>
<evidence type="ECO:0000256" key="5">
    <source>
        <dbReference type="ARBA" id="ARBA00008391"/>
    </source>
</evidence>
<evidence type="ECO:0000256" key="9">
    <source>
        <dbReference type="ARBA" id="ARBA00022490"/>
    </source>
</evidence>
<dbReference type="PANTHER" id="PTHR32315">
    <property type="entry name" value="ADENINE PHOSPHORIBOSYLTRANSFERASE"/>
    <property type="match status" value="1"/>
</dbReference>
<dbReference type="InterPro" id="IPR029057">
    <property type="entry name" value="PRTase-like"/>
</dbReference>
<dbReference type="InterPro" id="IPR035959">
    <property type="entry name" value="RutC-like_sf"/>
</dbReference>
<dbReference type="Pfam" id="PF00156">
    <property type="entry name" value="Pribosyltran"/>
    <property type="match status" value="1"/>
</dbReference>
<comment type="subcellular location">
    <subcellularLocation>
        <location evidence="3">Cytoplasm</location>
    </subcellularLocation>
</comment>
<comment type="function">
    <text evidence="2">Catalyzes a salvage reaction resulting in the formation of AMP, that is energically less costly than de novo synthesis.</text>
</comment>
<dbReference type="GO" id="GO:0044209">
    <property type="term" value="P:AMP salvage"/>
    <property type="evidence" value="ECO:0007669"/>
    <property type="project" value="UniProtKB-UniPathway"/>
</dbReference>
<feature type="compositionally biased region" description="Basic and acidic residues" evidence="13">
    <location>
        <begin position="243"/>
        <end position="257"/>
    </location>
</feature>
<evidence type="ECO:0000256" key="4">
    <source>
        <dbReference type="ARBA" id="ARBA00004659"/>
    </source>
</evidence>
<evidence type="ECO:0000256" key="1">
    <source>
        <dbReference type="ARBA" id="ARBA00000868"/>
    </source>
</evidence>
<comment type="similarity">
    <text evidence="5">Belongs to the purine/pyrimidine phosphoribosyltransferase family.</text>
</comment>
<dbReference type="NCBIfam" id="TIGR00004">
    <property type="entry name" value="Rid family detoxifying hydrolase"/>
    <property type="match status" value="1"/>
</dbReference>
<dbReference type="AlphaFoldDB" id="A0A4U0XRN3"/>
<dbReference type="PANTHER" id="PTHR32315:SF3">
    <property type="entry name" value="ADENINE PHOSPHORIBOSYLTRANSFERASE"/>
    <property type="match status" value="1"/>
</dbReference>
<dbReference type="InterPro" id="IPR006175">
    <property type="entry name" value="YjgF/YER057c/UK114"/>
</dbReference>
<dbReference type="Pfam" id="PF01042">
    <property type="entry name" value="Ribonuc_L-PSP"/>
    <property type="match status" value="1"/>
</dbReference>
<dbReference type="UniPathway" id="UPA00588">
    <property type="reaction ID" value="UER00646"/>
</dbReference>
<dbReference type="GO" id="GO:0006168">
    <property type="term" value="P:adenine salvage"/>
    <property type="evidence" value="ECO:0007669"/>
    <property type="project" value="InterPro"/>
</dbReference>
<dbReference type="GO" id="GO:0002055">
    <property type="term" value="F:adenine binding"/>
    <property type="evidence" value="ECO:0007669"/>
    <property type="project" value="TreeGrafter"/>
</dbReference>
<evidence type="ECO:0000256" key="11">
    <source>
        <dbReference type="ARBA" id="ARBA00022679"/>
    </source>
</evidence>
<dbReference type="InterPro" id="IPR006056">
    <property type="entry name" value="RidA"/>
</dbReference>
<dbReference type="GO" id="GO:0003999">
    <property type="term" value="F:adenine phosphoribosyltransferase activity"/>
    <property type="evidence" value="ECO:0007669"/>
    <property type="project" value="UniProtKB-EC"/>
</dbReference>
<keyword evidence="9" id="KW-0963">Cytoplasm</keyword>
<comment type="caution">
    <text evidence="15">The sequence shown here is derived from an EMBL/GenBank/DDBJ whole genome shotgun (WGS) entry which is preliminary data.</text>
</comment>
<dbReference type="InterPro" id="IPR050054">
    <property type="entry name" value="UPRTase/APRTase"/>
</dbReference>
<dbReference type="STRING" id="331657.A0A4U0XRN3"/>
<feature type="compositionally biased region" description="Polar residues" evidence="13">
    <location>
        <begin position="1"/>
        <end position="10"/>
    </location>
</feature>
<feature type="domain" description="Phosphoribosyltransferase" evidence="14">
    <location>
        <begin position="106"/>
        <end position="241"/>
    </location>
</feature>
<protein>
    <recommendedName>
        <fullName evidence="8">adenine phosphoribosyltransferase</fullName>
        <ecNumber evidence="8">2.4.2.7</ecNumber>
    </recommendedName>
</protein>
<comment type="pathway">
    <text evidence="4">Purine metabolism; AMP biosynthesis via salvage pathway; AMP from adenine: step 1/1.</text>
</comment>
<feature type="compositionally biased region" description="Polar residues" evidence="13">
    <location>
        <begin position="53"/>
        <end position="63"/>
    </location>
</feature>
<dbReference type="Gene3D" id="3.40.50.2020">
    <property type="match status" value="1"/>
</dbReference>
<comment type="subunit">
    <text evidence="7">Homodimer.</text>
</comment>
<keyword evidence="16" id="KW-1185">Reference proteome</keyword>
<feature type="region of interest" description="Disordered" evidence="13">
    <location>
        <begin position="243"/>
        <end position="272"/>
    </location>
</feature>
<organism evidence="15 16">
    <name type="scientific">Cryomyces minteri</name>
    <dbReference type="NCBI Taxonomy" id="331657"/>
    <lineage>
        <taxon>Eukaryota</taxon>
        <taxon>Fungi</taxon>
        <taxon>Dikarya</taxon>
        <taxon>Ascomycota</taxon>
        <taxon>Pezizomycotina</taxon>
        <taxon>Dothideomycetes</taxon>
        <taxon>Dothideomycetes incertae sedis</taxon>
        <taxon>Cryomyces</taxon>
    </lineage>
</organism>
<dbReference type="SUPFAM" id="SSF53271">
    <property type="entry name" value="PRTase-like"/>
    <property type="match status" value="1"/>
</dbReference>
<dbReference type="CDD" id="cd06223">
    <property type="entry name" value="PRTases_typeI"/>
    <property type="match status" value="1"/>
</dbReference>
<sequence length="431" mass="46092">MSGQPVSFDTSHPPHGHPDNKGPSTDAADKPSTASKPPPTKPDPTTSDAAQGGQPSTAPSGSSELARLKIRLQRALRQFPDFPEPGVLFEDILPIFADHELHGALIRALELHVTSSYGIGSKPDVIVGLESRGFLFGPSLALRVGAKFVPVRKKGKLPGPTETESFMKEYGEDFFQMQSDAITAGQKVIVVDDIIATGGSAAAAGSLVKKLGGTLLGYVFMMELDFLKGREKLDAPVYTLLRGQEKSSEKEEPTKNEDDYDMPLRTGGFGSDPVPANKLTHNREQNEIPTHKPTASRQTHRTMSSGMKKIFSDKACPPAGPYTQAIQAGSTVYVSGQIPADAQGKLVEGSVGEKTECCCQNIRAVLEAAGTDISRVVKCNVFLTDMANFAEMNAVYEKHFAHKPARSCVAVHQLPKGVPVEIECIALAGDA</sequence>
<evidence type="ECO:0000256" key="7">
    <source>
        <dbReference type="ARBA" id="ARBA00011738"/>
    </source>
</evidence>
<dbReference type="CDD" id="cd00448">
    <property type="entry name" value="YjgF_YER057c_UK114_family"/>
    <property type="match status" value="1"/>
</dbReference>
<evidence type="ECO:0000256" key="13">
    <source>
        <dbReference type="SAM" id="MobiDB-lite"/>
    </source>
</evidence>
<evidence type="ECO:0000256" key="10">
    <source>
        <dbReference type="ARBA" id="ARBA00022676"/>
    </source>
</evidence>
<keyword evidence="11" id="KW-0808">Transferase</keyword>
<evidence type="ECO:0000256" key="6">
    <source>
        <dbReference type="ARBA" id="ARBA00010552"/>
    </source>
</evidence>
<gene>
    <name evidence="15" type="ORF">B0A49_01829</name>
</gene>
<evidence type="ECO:0000256" key="2">
    <source>
        <dbReference type="ARBA" id="ARBA00003968"/>
    </source>
</evidence>
<evidence type="ECO:0000259" key="14">
    <source>
        <dbReference type="Pfam" id="PF00156"/>
    </source>
</evidence>